<dbReference type="SUPFAM" id="SSF52540">
    <property type="entry name" value="P-loop containing nucleoside triphosphate hydrolases"/>
    <property type="match status" value="1"/>
</dbReference>
<dbReference type="PANTHER" id="PTHR42788">
    <property type="entry name" value="TAURINE IMPORT ATP-BINDING PROTEIN-RELATED"/>
    <property type="match status" value="1"/>
</dbReference>
<dbReference type="AlphaFoldDB" id="A0A7Y9JMX8"/>
<dbReference type="PROSITE" id="PS50893">
    <property type="entry name" value="ABC_TRANSPORTER_2"/>
    <property type="match status" value="1"/>
</dbReference>
<evidence type="ECO:0000259" key="4">
    <source>
        <dbReference type="PROSITE" id="PS50893"/>
    </source>
</evidence>
<dbReference type="SMART" id="SM00382">
    <property type="entry name" value="AAA"/>
    <property type="match status" value="1"/>
</dbReference>
<evidence type="ECO:0000256" key="1">
    <source>
        <dbReference type="ARBA" id="ARBA00022448"/>
    </source>
</evidence>
<dbReference type="EMBL" id="JACCBH010000001">
    <property type="protein sequence ID" value="NYD53978.1"/>
    <property type="molecule type" value="Genomic_DNA"/>
</dbReference>
<dbReference type="Proteomes" id="UP000552045">
    <property type="component" value="Unassembled WGS sequence"/>
</dbReference>
<evidence type="ECO:0000313" key="5">
    <source>
        <dbReference type="EMBL" id="NYD53978.1"/>
    </source>
</evidence>
<evidence type="ECO:0000256" key="3">
    <source>
        <dbReference type="ARBA" id="ARBA00022840"/>
    </source>
</evidence>
<dbReference type="InterPro" id="IPR017871">
    <property type="entry name" value="ABC_transporter-like_CS"/>
</dbReference>
<keyword evidence="6" id="KW-1185">Reference proteome</keyword>
<dbReference type="Gene3D" id="3.40.50.300">
    <property type="entry name" value="P-loop containing nucleotide triphosphate hydrolases"/>
    <property type="match status" value="1"/>
</dbReference>
<dbReference type="InterPro" id="IPR050166">
    <property type="entry name" value="ABC_transporter_ATP-bind"/>
</dbReference>
<proteinExistence type="predicted"/>
<dbReference type="GO" id="GO:0005524">
    <property type="term" value="F:ATP binding"/>
    <property type="evidence" value="ECO:0007669"/>
    <property type="project" value="UniProtKB-KW"/>
</dbReference>
<dbReference type="InterPro" id="IPR003593">
    <property type="entry name" value="AAA+_ATPase"/>
</dbReference>
<comment type="caution">
    <text evidence="5">The sequence shown here is derived from an EMBL/GenBank/DDBJ whole genome shotgun (WGS) entry which is preliminary data.</text>
</comment>
<feature type="domain" description="ABC transporter" evidence="4">
    <location>
        <begin position="1"/>
        <end position="236"/>
    </location>
</feature>
<dbReference type="PROSITE" id="PS00211">
    <property type="entry name" value="ABC_TRANSPORTER_1"/>
    <property type="match status" value="1"/>
</dbReference>
<name>A0A7Y9JMX8_9MICO</name>
<protein>
    <submittedName>
        <fullName evidence="5">ABC-type nitrate/sulfonate/bicarbonate transport system ATPase subunit</fullName>
    </submittedName>
</protein>
<evidence type="ECO:0000313" key="6">
    <source>
        <dbReference type="Proteomes" id="UP000552045"/>
    </source>
</evidence>
<dbReference type="InterPro" id="IPR027417">
    <property type="entry name" value="P-loop_NTPase"/>
</dbReference>
<accession>A0A7Y9JMX8</accession>
<keyword evidence="2" id="KW-0547">Nucleotide-binding</keyword>
<evidence type="ECO:0000256" key="2">
    <source>
        <dbReference type="ARBA" id="ARBA00022741"/>
    </source>
</evidence>
<dbReference type="RefSeq" id="WP_179431931.1">
    <property type="nucleotide sequence ID" value="NZ_JACCBH010000001.1"/>
</dbReference>
<dbReference type="PANTHER" id="PTHR42788:SF13">
    <property type="entry name" value="ALIPHATIC SULFONATES IMPORT ATP-BINDING PROTEIN SSUB"/>
    <property type="match status" value="1"/>
</dbReference>
<gene>
    <name evidence="5" type="ORF">BKA02_001033</name>
</gene>
<reference evidence="5 6" key="1">
    <citation type="submission" date="2020-07" db="EMBL/GenBank/DDBJ databases">
        <title>Sequencing the genomes of 1000 actinobacteria strains.</title>
        <authorList>
            <person name="Klenk H.-P."/>
        </authorList>
    </citation>
    <scope>NUCLEOTIDE SEQUENCE [LARGE SCALE GENOMIC DNA]</scope>
    <source>
        <strain evidence="5 6">DSM 22185</strain>
    </source>
</reference>
<sequence length="266" mass="28878">MTIRDVNKTFLSRKGKEVEALRGIDIEVREGEVIAVIGPSGCGKSSLLRLLAGLDTVYDGSVDIVAGDSDGELGRLPSATVFQMESTLPWLTVKKNITAVGLSKLAISSAEKSRRADEVLELVGLQGFENAYPHELSGGMRQRVSIARALATRPHLLLMDEPLSALDAQTRVVMQQELLRIWSETRSTVVYITHDIEEAVTLADRVIVLSARPGRIAMVRETPPKTTTDVTELRRDEAFGELVVELWQAVAGSVGSSLSTATIVLD</sequence>
<keyword evidence="3" id="KW-0067">ATP-binding</keyword>
<dbReference type="CDD" id="cd03293">
    <property type="entry name" value="ABC_NrtD_SsuB_transporters"/>
    <property type="match status" value="1"/>
</dbReference>
<dbReference type="GO" id="GO:0016887">
    <property type="term" value="F:ATP hydrolysis activity"/>
    <property type="evidence" value="ECO:0007669"/>
    <property type="project" value="InterPro"/>
</dbReference>
<keyword evidence="1" id="KW-0813">Transport</keyword>
<dbReference type="Pfam" id="PF00005">
    <property type="entry name" value="ABC_tran"/>
    <property type="match status" value="1"/>
</dbReference>
<dbReference type="InterPro" id="IPR003439">
    <property type="entry name" value="ABC_transporter-like_ATP-bd"/>
</dbReference>
<organism evidence="5 6">
    <name type="scientific">Microbacterium pseudoresistens</name>
    <dbReference type="NCBI Taxonomy" id="640634"/>
    <lineage>
        <taxon>Bacteria</taxon>
        <taxon>Bacillati</taxon>
        <taxon>Actinomycetota</taxon>
        <taxon>Actinomycetes</taxon>
        <taxon>Micrococcales</taxon>
        <taxon>Microbacteriaceae</taxon>
        <taxon>Microbacterium</taxon>
    </lineage>
</organism>